<feature type="compositionally biased region" description="Acidic residues" evidence="1">
    <location>
        <begin position="84"/>
        <end position="99"/>
    </location>
</feature>
<feature type="region of interest" description="Disordered" evidence="1">
    <location>
        <begin position="328"/>
        <end position="349"/>
    </location>
</feature>
<feature type="region of interest" description="Disordered" evidence="1">
    <location>
        <begin position="735"/>
        <end position="882"/>
    </location>
</feature>
<feature type="compositionally biased region" description="Basic and acidic residues" evidence="1">
    <location>
        <begin position="735"/>
        <end position="744"/>
    </location>
</feature>
<evidence type="ECO:0000313" key="3">
    <source>
        <dbReference type="RefSeq" id="XP_034111237.1"/>
    </source>
</evidence>
<feature type="compositionally biased region" description="Basic and acidic residues" evidence="1">
    <location>
        <begin position="220"/>
        <end position="229"/>
    </location>
</feature>
<gene>
    <name evidence="3" type="primary">LOC117572492</name>
</gene>
<feature type="compositionally biased region" description="Low complexity" evidence="1">
    <location>
        <begin position="778"/>
        <end position="793"/>
    </location>
</feature>
<feature type="compositionally biased region" description="Low complexity" evidence="1">
    <location>
        <begin position="672"/>
        <end position="684"/>
    </location>
</feature>
<organism evidence="2 3">
    <name type="scientific">Drosophila albomicans</name>
    <name type="common">Fruit fly</name>
    <dbReference type="NCBI Taxonomy" id="7291"/>
    <lineage>
        <taxon>Eukaryota</taxon>
        <taxon>Metazoa</taxon>
        <taxon>Ecdysozoa</taxon>
        <taxon>Arthropoda</taxon>
        <taxon>Hexapoda</taxon>
        <taxon>Insecta</taxon>
        <taxon>Pterygota</taxon>
        <taxon>Neoptera</taxon>
        <taxon>Endopterygota</taxon>
        <taxon>Diptera</taxon>
        <taxon>Brachycera</taxon>
        <taxon>Muscomorpha</taxon>
        <taxon>Ephydroidea</taxon>
        <taxon>Drosophilidae</taxon>
        <taxon>Drosophila</taxon>
    </lineage>
</organism>
<dbReference type="GeneID" id="117572492"/>
<feature type="compositionally biased region" description="Low complexity" evidence="1">
    <location>
        <begin position="191"/>
        <end position="211"/>
    </location>
</feature>
<evidence type="ECO:0000313" key="2">
    <source>
        <dbReference type="Proteomes" id="UP000515160"/>
    </source>
</evidence>
<dbReference type="GO" id="GO:0003743">
    <property type="term" value="F:translation initiation factor activity"/>
    <property type="evidence" value="ECO:0007669"/>
    <property type="project" value="UniProtKB-KW"/>
</dbReference>
<sequence length="882" mass="96555">MDLFDMVRAAPPPKNIRERSTAAKDTDEDSRGITSDEPLDTALDDDDSEDAAIRLAVDSVQLKIDDSENDETEKPDSDLLDAGADADADEVEMEVDNDGELLQPLPPKTKAQQKMFADVQPPTKRRRSRTEAATKSTPTVVSAGFSLKQCVVRIKRLTRDEIEAHRPMTTTPSPPKRGRPRKRRADETTTSQQQQKHSVSPPKKSKLSSSKVHIKLRPNGGDKHSELPKFTRAQTPPARTPSKSPSKVATTTKTRRRPNVPGFVSKKTIQRYGKRFFNCVVIVKRLKHSPNIQSNINAATSSGNKSNKRKSKSNLSVSFSEAVEIFGSSPRKSSSASSSRTVPTRLQRVDATGNVVEDIELPRLSASSATTTTTQCDSATKRSRATSGSSCNGRGKRSGKSKRSLRVPVSGLASLSIEDSQDANADDEYIVPNELPEHPTKSGVRRSGTPNPTVKRVTTTTTISDEDDDDDDDAVEPEPATNVKRAVASSRDARLAKRASDVKPPTEHPKPAAKRSRDKTSEPLAESTAKSLAVETDEEPEAGTAADASVKSETLDEENAVVAKESAEEEAAAIETAIDAVEQELEKLQKERDGEATKAVANTDEDKAADEVKTDDAKLTKDMKEDEEELLEQPLQLHSDEDDEAKPELPTVKSDDKSLDTNPQQDEDKLKTTTTTVKATTTTKSEAESKVNKPRDLLSPASLDVTTDDILEIQTSLEDERYLTLNSPCLSLTQRRDRDLRLESPDSNASFKSAQHIEINEDDVPTPLRVDPPDLADDLMSPSSSSVAATQQQQKEEEEEGEEEQGQEQEQEEDQEHNIFNGSEVVASGSSLGQETFSALDEMPNLDVDELGQLVEPDYQMSNSRNANSRDTPDDIMKLLES</sequence>
<keyword evidence="3" id="KW-0396">Initiation factor</keyword>
<feature type="region of interest" description="Disordered" evidence="1">
    <location>
        <begin position="157"/>
        <end position="260"/>
    </location>
</feature>
<feature type="compositionally biased region" description="Low complexity" evidence="1">
    <location>
        <begin position="449"/>
        <end position="463"/>
    </location>
</feature>
<proteinExistence type="predicted"/>
<feature type="region of interest" description="Disordered" evidence="1">
    <location>
        <begin position="63"/>
        <end position="141"/>
    </location>
</feature>
<feature type="region of interest" description="Disordered" evidence="1">
    <location>
        <begin position="294"/>
        <end position="314"/>
    </location>
</feature>
<feature type="compositionally biased region" description="Basic residues" evidence="1">
    <location>
        <begin position="394"/>
        <end position="405"/>
    </location>
</feature>
<feature type="compositionally biased region" description="Low complexity" evidence="1">
    <location>
        <begin position="328"/>
        <end position="339"/>
    </location>
</feature>
<keyword evidence="3" id="KW-0648">Protein biosynthesis</keyword>
<dbReference type="OrthoDB" id="7872775at2759"/>
<evidence type="ECO:0000256" key="1">
    <source>
        <dbReference type="SAM" id="MobiDB-lite"/>
    </source>
</evidence>
<accession>A0A6P8Z2X5</accession>
<dbReference type="RefSeq" id="XP_034111237.1">
    <property type="nucleotide sequence ID" value="XM_034255346.2"/>
</dbReference>
<protein>
    <submittedName>
        <fullName evidence="3">Eukaryotic translation initiation factor 5B isoform X1</fullName>
    </submittedName>
</protein>
<feature type="compositionally biased region" description="Basic and acidic residues" evidence="1">
    <location>
        <begin position="157"/>
        <end position="166"/>
    </location>
</feature>
<dbReference type="AlphaFoldDB" id="A0A6P8Z2X5"/>
<feature type="region of interest" description="Disordered" evidence="1">
    <location>
        <begin position="432"/>
        <end position="700"/>
    </location>
</feature>
<feature type="compositionally biased region" description="Acidic residues" evidence="1">
    <location>
        <begin position="796"/>
        <end position="815"/>
    </location>
</feature>
<feature type="compositionally biased region" description="Polar residues" evidence="1">
    <location>
        <begin position="241"/>
        <end position="252"/>
    </location>
</feature>
<feature type="compositionally biased region" description="Acidic residues" evidence="1">
    <location>
        <begin position="37"/>
        <end position="48"/>
    </location>
</feature>
<feature type="compositionally biased region" description="Polar residues" evidence="1">
    <location>
        <begin position="860"/>
        <end position="870"/>
    </location>
</feature>
<feature type="compositionally biased region" description="Basic and acidic residues" evidence="1">
    <location>
        <begin position="491"/>
        <end position="510"/>
    </location>
</feature>
<feature type="compositionally biased region" description="Basic and acidic residues" evidence="1">
    <location>
        <begin position="15"/>
        <end position="31"/>
    </location>
</feature>
<feature type="compositionally biased region" description="Polar residues" evidence="1">
    <location>
        <begin position="131"/>
        <end position="140"/>
    </location>
</feature>
<keyword evidence="2" id="KW-1185">Reference proteome</keyword>
<feature type="compositionally biased region" description="Polar residues" evidence="1">
    <location>
        <begin position="828"/>
        <end position="837"/>
    </location>
</feature>
<feature type="compositionally biased region" description="Low complexity" evidence="1">
    <location>
        <begin position="366"/>
        <end position="378"/>
    </location>
</feature>
<feature type="region of interest" description="Disordered" evidence="1">
    <location>
        <begin position="1"/>
        <end position="48"/>
    </location>
</feature>
<reference evidence="3" key="1">
    <citation type="submission" date="2025-08" db="UniProtKB">
        <authorList>
            <consortium name="RefSeq"/>
        </authorList>
    </citation>
    <scope>IDENTIFICATION</scope>
    <source>
        <strain evidence="3">15112-1751.03</strain>
        <tissue evidence="3">Whole Adult</tissue>
    </source>
</reference>
<dbReference type="Proteomes" id="UP000515160">
    <property type="component" value="Chromosome X"/>
</dbReference>
<feature type="region of interest" description="Disordered" evidence="1">
    <location>
        <begin position="366"/>
        <end position="407"/>
    </location>
</feature>
<feature type="compositionally biased region" description="Basic and acidic residues" evidence="1">
    <location>
        <begin position="685"/>
        <end position="696"/>
    </location>
</feature>
<name>A0A6P8Z2X5_DROAB</name>
<feature type="compositionally biased region" description="Acidic residues" evidence="1">
    <location>
        <begin position="464"/>
        <end position="476"/>
    </location>
</feature>
<feature type="compositionally biased region" description="Basic and acidic residues" evidence="1">
    <location>
        <begin position="584"/>
        <end position="596"/>
    </location>
</feature>
<feature type="compositionally biased region" description="Basic and acidic residues" evidence="1">
    <location>
        <begin position="604"/>
        <end position="624"/>
    </location>
</feature>
<feature type="compositionally biased region" description="Basic and acidic residues" evidence="1">
    <location>
        <begin position="871"/>
        <end position="882"/>
    </location>
</feature>
<dbReference type="CTD" id="32090"/>